<sequence length="265" mass="30311">MGHHNIRYDGDTYALAGAWSPPTSRANFCEEDYMISFYLAEFINSLTNIAYAYYALQYMYGPGSRGIFSPNVDFMSVALLFLGLGSFVFHASLRATLEFADEFAMLGLVWSMLQVSFTARQPPATARLITAGLAVYFTSFIAFYLQSPRIIYQVIAFTSSIFLVLLRSQYLFHRIRPAFPEAKTRDWNVRTWKAIVICLVGYGLWNIDLEFCAQLRSLRYAVGLPWAWALELHGWWHVLTAIGASQFMDIAREVRHEESLEAKKQ</sequence>
<name>A0ACC0URP6_9HYPO</name>
<keyword evidence="2" id="KW-1185">Reference proteome</keyword>
<reference evidence="1" key="1">
    <citation type="submission" date="2022-10" db="EMBL/GenBank/DDBJ databases">
        <title>Complete Genome of Trichothecium roseum strain YXFP-22015, a Plant Pathogen Isolated from Citrus.</title>
        <authorList>
            <person name="Wang Y."/>
            <person name="Zhu L."/>
        </authorList>
    </citation>
    <scope>NUCLEOTIDE SEQUENCE</scope>
    <source>
        <strain evidence="1">YXFP-22015</strain>
    </source>
</reference>
<accession>A0ACC0URP6</accession>
<evidence type="ECO:0000313" key="1">
    <source>
        <dbReference type="EMBL" id="KAI9896793.1"/>
    </source>
</evidence>
<protein>
    <submittedName>
        <fullName evidence="1">Uncharacterized protein</fullName>
    </submittedName>
</protein>
<proteinExistence type="predicted"/>
<evidence type="ECO:0000313" key="2">
    <source>
        <dbReference type="Proteomes" id="UP001163324"/>
    </source>
</evidence>
<gene>
    <name evidence="1" type="ORF">N3K66_007815</name>
</gene>
<dbReference type="Proteomes" id="UP001163324">
    <property type="component" value="Chromosome 8"/>
</dbReference>
<dbReference type="EMBL" id="CM047947">
    <property type="protein sequence ID" value="KAI9896793.1"/>
    <property type="molecule type" value="Genomic_DNA"/>
</dbReference>
<comment type="caution">
    <text evidence="1">The sequence shown here is derived from an EMBL/GenBank/DDBJ whole genome shotgun (WGS) entry which is preliminary data.</text>
</comment>
<organism evidence="1 2">
    <name type="scientific">Trichothecium roseum</name>
    <dbReference type="NCBI Taxonomy" id="47278"/>
    <lineage>
        <taxon>Eukaryota</taxon>
        <taxon>Fungi</taxon>
        <taxon>Dikarya</taxon>
        <taxon>Ascomycota</taxon>
        <taxon>Pezizomycotina</taxon>
        <taxon>Sordariomycetes</taxon>
        <taxon>Hypocreomycetidae</taxon>
        <taxon>Hypocreales</taxon>
        <taxon>Hypocreales incertae sedis</taxon>
        <taxon>Trichothecium</taxon>
    </lineage>
</organism>